<evidence type="ECO:0000313" key="1">
    <source>
        <dbReference type="EMBL" id="CAE0149674.1"/>
    </source>
</evidence>
<dbReference type="AlphaFoldDB" id="A0A7S3BZD8"/>
<dbReference type="EMBL" id="HBHX01068800">
    <property type="protein sequence ID" value="CAE0149674.1"/>
    <property type="molecule type" value="Transcribed_RNA"/>
</dbReference>
<evidence type="ECO:0008006" key="2">
    <source>
        <dbReference type="Google" id="ProtNLM"/>
    </source>
</evidence>
<sequence>MQACWVSVDDRPAYDAFDSLFKRMGLPQMLSPIVGKNCGVRLYSAFYVVRSRCAGHNFHTDYAPEAGMNAMTLITPLCDYDETESFQLSYVAHQGGLRNRGSLDEGDPGSEIRRYEYRKGRAIVFGSKFMHSTEPGSGRGGEPHAYLCFTLGTTDQASWPTIERTLGTQSRVVVQPDGAFGFTRLGDQIEEAVRLYRAER</sequence>
<accession>A0A7S3BZD8</accession>
<name>A0A7S3BZD8_9EUKA</name>
<proteinExistence type="predicted"/>
<protein>
    <recommendedName>
        <fullName evidence="2">Fe2OG dioxygenase domain-containing protein</fullName>
    </recommendedName>
</protein>
<gene>
    <name evidence="1" type="ORF">HERI1096_LOCUS38034</name>
</gene>
<reference evidence="1" key="1">
    <citation type="submission" date="2021-01" db="EMBL/GenBank/DDBJ databases">
        <authorList>
            <person name="Corre E."/>
            <person name="Pelletier E."/>
            <person name="Niang G."/>
            <person name="Scheremetjew M."/>
            <person name="Finn R."/>
            <person name="Kale V."/>
            <person name="Holt S."/>
            <person name="Cochrane G."/>
            <person name="Meng A."/>
            <person name="Brown T."/>
            <person name="Cohen L."/>
        </authorList>
    </citation>
    <scope>NUCLEOTIDE SEQUENCE</scope>
    <source>
        <strain evidence="1">CCMP281</strain>
    </source>
</reference>
<organism evidence="1">
    <name type="scientific">Haptolina ericina</name>
    <dbReference type="NCBI Taxonomy" id="156174"/>
    <lineage>
        <taxon>Eukaryota</taxon>
        <taxon>Haptista</taxon>
        <taxon>Haptophyta</taxon>
        <taxon>Prymnesiophyceae</taxon>
        <taxon>Prymnesiales</taxon>
        <taxon>Prymnesiaceae</taxon>
        <taxon>Haptolina</taxon>
    </lineage>
</organism>